<dbReference type="InterPro" id="IPR011817">
    <property type="entry name" value="Uridylate_kinase"/>
</dbReference>
<evidence type="ECO:0000256" key="4">
    <source>
        <dbReference type="ARBA" id="ARBA00022490"/>
    </source>
</evidence>
<evidence type="ECO:0000256" key="2">
    <source>
        <dbReference type="ARBA" id="ARBA00004791"/>
    </source>
</evidence>
<comment type="subcellular location">
    <subcellularLocation>
        <location evidence="1 11">Cytoplasm</location>
    </subcellularLocation>
</comment>
<evidence type="ECO:0000256" key="10">
    <source>
        <dbReference type="ARBA" id="ARBA00047767"/>
    </source>
</evidence>
<evidence type="ECO:0000313" key="13">
    <source>
        <dbReference type="EMBL" id="PXZ01638.1"/>
    </source>
</evidence>
<feature type="domain" description="Aspartate/glutamate/uridylate kinase" evidence="12">
    <location>
        <begin position="10"/>
        <end position="219"/>
    </location>
</feature>
<evidence type="ECO:0000256" key="1">
    <source>
        <dbReference type="ARBA" id="ARBA00004496"/>
    </source>
</evidence>
<comment type="caution">
    <text evidence="13">The sequence shown here is derived from an EMBL/GenBank/DDBJ whole genome shotgun (WGS) entry which is preliminary data.</text>
</comment>
<evidence type="ECO:0000256" key="6">
    <source>
        <dbReference type="ARBA" id="ARBA00022741"/>
    </source>
</evidence>
<dbReference type="PIRSF" id="PIRSF005650">
    <property type="entry name" value="Uridylate_kin"/>
    <property type="match status" value="1"/>
</dbReference>
<evidence type="ECO:0000256" key="8">
    <source>
        <dbReference type="ARBA" id="ARBA00022840"/>
    </source>
</evidence>
<dbReference type="PANTHER" id="PTHR42833:SF4">
    <property type="entry name" value="URIDYLATE KINASE PUMPKIN, CHLOROPLASTIC"/>
    <property type="match status" value="1"/>
</dbReference>
<dbReference type="HAMAP" id="MF_01220_B">
    <property type="entry name" value="PyrH_B"/>
    <property type="match status" value="1"/>
</dbReference>
<dbReference type="InterPro" id="IPR015963">
    <property type="entry name" value="Uridylate_kinase_bac"/>
</dbReference>
<dbReference type="InterPro" id="IPR036393">
    <property type="entry name" value="AceGlu_kinase-like_sf"/>
</dbReference>
<feature type="binding site" evidence="11">
    <location>
        <position position="171"/>
    </location>
    <ligand>
        <name>ATP</name>
        <dbReference type="ChEBI" id="CHEBI:30616"/>
    </ligand>
</feature>
<evidence type="ECO:0000256" key="3">
    <source>
        <dbReference type="ARBA" id="ARBA00007614"/>
    </source>
</evidence>
<evidence type="ECO:0000256" key="9">
    <source>
        <dbReference type="ARBA" id="ARBA00022975"/>
    </source>
</evidence>
<evidence type="ECO:0000259" key="12">
    <source>
        <dbReference type="Pfam" id="PF00696"/>
    </source>
</evidence>
<gene>
    <name evidence="11" type="primary">pyrH</name>
    <name evidence="13" type="ORF">DK869_01100</name>
</gene>
<dbReference type="UniPathway" id="UPA00159">
    <property type="reaction ID" value="UER00275"/>
</dbReference>
<dbReference type="GeneID" id="83703064"/>
<feature type="binding site" evidence="11">
    <location>
        <position position="166"/>
    </location>
    <ligand>
        <name>ATP</name>
        <dbReference type="ChEBI" id="CHEBI:30616"/>
    </ligand>
</feature>
<feature type="binding site" evidence="11">
    <location>
        <position position="174"/>
    </location>
    <ligand>
        <name>ATP</name>
        <dbReference type="ChEBI" id="CHEBI:30616"/>
    </ligand>
</feature>
<dbReference type="InterPro" id="IPR001048">
    <property type="entry name" value="Asp/Glu/Uridylate_kinase"/>
</dbReference>
<feature type="binding site" evidence="11">
    <location>
        <begin position="15"/>
        <end position="18"/>
    </location>
    <ligand>
        <name>ATP</name>
        <dbReference type="ChEBI" id="CHEBI:30616"/>
    </ligand>
</feature>
<dbReference type="GO" id="GO:0005829">
    <property type="term" value="C:cytosol"/>
    <property type="evidence" value="ECO:0007669"/>
    <property type="project" value="TreeGrafter"/>
</dbReference>
<dbReference type="GO" id="GO:0005524">
    <property type="term" value="F:ATP binding"/>
    <property type="evidence" value="ECO:0007669"/>
    <property type="project" value="UniProtKB-KW"/>
</dbReference>
<comment type="function">
    <text evidence="11">Catalyzes the reversible phosphorylation of UMP to UDP.</text>
</comment>
<comment type="subunit">
    <text evidence="11">Homohexamer.</text>
</comment>
<organism evidence="13 14">
    <name type="scientific">Commensalibacter melissae</name>
    <dbReference type="NCBI Taxonomy" id="2070537"/>
    <lineage>
        <taxon>Bacteria</taxon>
        <taxon>Pseudomonadati</taxon>
        <taxon>Pseudomonadota</taxon>
        <taxon>Alphaproteobacteria</taxon>
        <taxon>Acetobacterales</taxon>
        <taxon>Acetobacteraceae</taxon>
    </lineage>
</organism>
<feature type="binding site" evidence="11">
    <location>
        <position position="165"/>
    </location>
    <ligand>
        <name>ATP</name>
        <dbReference type="ChEBI" id="CHEBI:30616"/>
    </ligand>
</feature>
<reference evidence="13 14" key="1">
    <citation type="submission" date="2018-05" db="EMBL/GenBank/DDBJ databases">
        <title>Reference genomes for bee gut microbiota database.</title>
        <authorList>
            <person name="Ellegaard K.M."/>
        </authorList>
    </citation>
    <scope>NUCLEOTIDE SEQUENCE [LARGE SCALE GENOMIC DNA]</scope>
    <source>
        <strain evidence="13 14">ESL0284</strain>
    </source>
</reference>
<comment type="activity regulation">
    <text evidence="11">Inhibited by UTP.</text>
</comment>
<evidence type="ECO:0000256" key="7">
    <source>
        <dbReference type="ARBA" id="ARBA00022777"/>
    </source>
</evidence>
<evidence type="ECO:0000256" key="11">
    <source>
        <dbReference type="HAMAP-Rule" id="MF_01220"/>
    </source>
</evidence>
<feature type="binding site" evidence="11">
    <location>
        <position position="62"/>
    </location>
    <ligand>
        <name>ATP</name>
        <dbReference type="ChEBI" id="CHEBI:30616"/>
    </ligand>
</feature>
<dbReference type="RefSeq" id="WP_110438157.1">
    <property type="nucleotide sequence ID" value="NZ_CP033087.1"/>
</dbReference>
<feature type="binding site" evidence="11">
    <location>
        <position position="57"/>
    </location>
    <ligand>
        <name>UMP</name>
        <dbReference type="ChEBI" id="CHEBI:57865"/>
    </ligand>
</feature>
<dbReference type="GO" id="GO:0044210">
    <property type="term" value="P:'de novo' CTP biosynthetic process"/>
    <property type="evidence" value="ECO:0007669"/>
    <property type="project" value="UniProtKB-UniRule"/>
</dbReference>
<keyword evidence="5 11" id="KW-0808">Transferase</keyword>
<keyword evidence="8 11" id="KW-0067">ATP-binding</keyword>
<keyword evidence="14" id="KW-1185">Reference proteome</keyword>
<dbReference type="Gene3D" id="3.40.1160.10">
    <property type="entry name" value="Acetylglutamate kinase-like"/>
    <property type="match status" value="1"/>
</dbReference>
<keyword evidence="7 11" id="KW-0418">Kinase</keyword>
<comment type="similarity">
    <text evidence="3 11">Belongs to the UMP kinase family.</text>
</comment>
<keyword evidence="4 11" id="KW-0963">Cytoplasm</keyword>
<proteinExistence type="inferred from homology"/>
<feature type="binding site" evidence="11">
    <location>
        <position position="58"/>
    </location>
    <ligand>
        <name>ATP</name>
        <dbReference type="ChEBI" id="CHEBI:30616"/>
    </ligand>
</feature>
<sequence>MVSSEKIVPKRVLLKISGEALLGEGSYGIDPKVANAIVSDIANVVKSGVEVCLVIGGGNIFRGMTAASKGIDRVHGDYAGMLATVINAIVLHNVLEQHHIESCIMSAIDIPQIAENYVRNKAISHIKQGRVVIFAAGTGNPYFTTDTAAALRAIEMGCDIMLKGTQVDGVYDSDPKNNPDAKRYDTITYSEALIKELNIMDATAFSLAQDNKLPMIVFNVHKEGNFENVLLGNGVCTRVVASSSNHK</sequence>
<dbReference type="SUPFAM" id="SSF53633">
    <property type="entry name" value="Carbamate kinase-like"/>
    <property type="match status" value="1"/>
</dbReference>
<keyword evidence="9 11" id="KW-0665">Pyrimidine biosynthesis</keyword>
<dbReference type="Pfam" id="PF00696">
    <property type="entry name" value="AA_kinase"/>
    <property type="match status" value="1"/>
</dbReference>
<dbReference type="EC" id="2.7.4.22" evidence="11"/>
<accession>A0A318NDK6</accession>
<comment type="pathway">
    <text evidence="2 11">Pyrimidine metabolism; CTP biosynthesis via de novo pathway; UDP from UMP (UMPK route): step 1/1.</text>
</comment>
<dbReference type="Proteomes" id="UP000247565">
    <property type="component" value="Unassembled WGS sequence"/>
</dbReference>
<dbReference type="NCBIfam" id="TIGR02075">
    <property type="entry name" value="pyrH_bact"/>
    <property type="match status" value="1"/>
</dbReference>
<protein>
    <recommendedName>
        <fullName evidence="11">Uridylate kinase</fullName>
        <shortName evidence="11">UK</shortName>
        <ecNumber evidence="11">2.7.4.22</ecNumber>
    </recommendedName>
    <alternativeName>
        <fullName evidence="11">Uridine monophosphate kinase</fullName>
        <shortName evidence="11">UMP kinase</shortName>
        <shortName evidence="11">UMPK</shortName>
    </alternativeName>
</protein>
<name>A0A318NDK6_9PROT</name>
<evidence type="ECO:0000313" key="14">
    <source>
        <dbReference type="Proteomes" id="UP000247565"/>
    </source>
</evidence>
<feature type="binding site" evidence="11">
    <location>
        <position position="77"/>
    </location>
    <ligand>
        <name>UMP</name>
        <dbReference type="ChEBI" id="CHEBI:57865"/>
    </ligand>
</feature>
<feature type="binding site" evidence="11">
    <location>
        <begin position="138"/>
        <end position="145"/>
    </location>
    <ligand>
        <name>UMP</name>
        <dbReference type="ChEBI" id="CHEBI:57865"/>
    </ligand>
</feature>
<dbReference type="GO" id="GO:0006225">
    <property type="term" value="P:UDP biosynthetic process"/>
    <property type="evidence" value="ECO:0007669"/>
    <property type="project" value="TreeGrafter"/>
</dbReference>
<dbReference type="FunFam" id="3.40.1160.10:FF:000001">
    <property type="entry name" value="Uridylate kinase"/>
    <property type="match status" value="1"/>
</dbReference>
<dbReference type="AlphaFoldDB" id="A0A318NDK6"/>
<comment type="caution">
    <text evidence="11">Lacks conserved residue(s) required for the propagation of feature annotation.</text>
</comment>
<dbReference type="GO" id="GO:0033862">
    <property type="term" value="F:UMP kinase activity"/>
    <property type="evidence" value="ECO:0007669"/>
    <property type="project" value="UniProtKB-EC"/>
</dbReference>
<dbReference type="PANTHER" id="PTHR42833">
    <property type="entry name" value="URIDYLATE KINASE"/>
    <property type="match status" value="1"/>
</dbReference>
<dbReference type="OrthoDB" id="9807458at2"/>
<dbReference type="EMBL" id="QGLT01000001">
    <property type="protein sequence ID" value="PXZ01638.1"/>
    <property type="molecule type" value="Genomic_DNA"/>
</dbReference>
<keyword evidence="6 11" id="KW-0547">Nucleotide-binding</keyword>
<dbReference type="CDD" id="cd04254">
    <property type="entry name" value="AAK_UMPK-PyrH-Ec"/>
    <property type="match status" value="1"/>
</dbReference>
<evidence type="ECO:0000256" key="5">
    <source>
        <dbReference type="ARBA" id="ARBA00022679"/>
    </source>
</evidence>
<comment type="catalytic activity">
    <reaction evidence="10 11">
        <text>UMP + ATP = UDP + ADP</text>
        <dbReference type="Rhea" id="RHEA:24400"/>
        <dbReference type="ChEBI" id="CHEBI:30616"/>
        <dbReference type="ChEBI" id="CHEBI:57865"/>
        <dbReference type="ChEBI" id="CHEBI:58223"/>
        <dbReference type="ChEBI" id="CHEBI:456216"/>
        <dbReference type="EC" id="2.7.4.22"/>
    </reaction>
</comment>